<gene>
    <name evidence="2" type="ORF">FYJ57_05175</name>
</gene>
<evidence type="ECO:0000259" key="1">
    <source>
        <dbReference type="Pfam" id="PF03466"/>
    </source>
</evidence>
<proteinExistence type="predicted"/>
<dbReference type="Proteomes" id="UP000440513">
    <property type="component" value="Unassembled WGS sequence"/>
</dbReference>
<evidence type="ECO:0000313" key="3">
    <source>
        <dbReference type="Proteomes" id="UP000440513"/>
    </source>
</evidence>
<comment type="caution">
    <text evidence="2">The sequence shown here is derived from an EMBL/GenBank/DDBJ whole genome shotgun (WGS) entry which is preliminary data.</text>
</comment>
<keyword evidence="3" id="KW-1185">Reference proteome</keyword>
<dbReference type="Gene3D" id="3.40.190.10">
    <property type="entry name" value="Periplasmic binding protein-like II"/>
    <property type="match status" value="1"/>
</dbReference>
<sequence length="180" mass="20660">MKDFALLIVVLVVFIYGYFLMEKLDRFLEENQSQKLISGSKLRIGFETPVIIDSIADLLEQFSSEYPNYELNLFYGSVSEIINGLKNNKLDFGFIIESSNDILKDEYCSLSLQIKQSVINPDSVDVAVHPINTIEKPARVIWQNDINCIKSLFVEKLRDFSERFPLSATRPNGKKKEKVL</sequence>
<dbReference type="RefSeq" id="WP_154431803.1">
    <property type="nucleotide sequence ID" value="NZ_JBQHQP010000007.1"/>
</dbReference>
<dbReference type="InterPro" id="IPR005119">
    <property type="entry name" value="LysR_subst-bd"/>
</dbReference>
<dbReference type="SUPFAM" id="SSF53850">
    <property type="entry name" value="Periplasmic binding protein-like II"/>
    <property type="match status" value="1"/>
</dbReference>
<evidence type="ECO:0000313" key="2">
    <source>
        <dbReference type="EMBL" id="MST66133.1"/>
    </source>
</evidence>
<accession>A0A7X2P256</accession>
<feature type="domain" description="LysR substrate-binding" evidence="1">
    <location>
        <begin position="41"/>
        <end position="99"/>
    </location>
</feature>
<organism evidence="2 3">
    <name type="scientific">Oliverpabstia intestinalis</name>
    <dbReference type="NCBI Taxonomy" id="2606633"/>
    <lineage>
        <taxon>Bacteria</taxon>
        <taxon>Bacillati</taxon>
        <taxon>Bacillota</taxon>
        <taxon>Clostridia</taxon>
        <taxon>Lachnospirales</taxon>
        <taxon>Lachnospiraceae</taxon>
        <taxon>Oliverpabstia</taxon>
    </lineage>
</organism>
<reference evidence="2 3" key="1">
    <citation type="submission" date="2019-08" db="EMBL/GenBank/DDBJ databases">
        <title>In-depth cultivation of the pig gut microbiome towards novel bacterial diversity and tailored functional studies.</title>
        <authorList>
            <person name="Wylensek D."/>
            <person name="Hitch T.C.A."/>
            <person name="Clavel T."/>
        </authorList>
    </citation>
    <scope>NUCLEOTIDE SEQUENCE [LARGE SCALE GENOMIC DNA]</scope>
    <source>
        <strain evidence="2 3">BSM-380-WT-5A</strain>
    </source>
</reference>
<protein>
    <submittedName>
        <fullName evidence="2">LysR family transcriptional regulator substrate-binding protein</fullName>
    </submittedName>
</protein>
<dbReference type="AlphaFoldDB" id="A0A7X2P256"/>
<name>A0A7X2P256_9FIRM</name>
<dbReference type="EMBL" id="VUMS01000007">
    <property type="protein sequence ID" value="MST66133.1"/>
    <property type="molecule type" value="Genomic_DNA"/>
</dbReference>
<dbReference type="Pfam" id="PF03466">
    <property type="entry name" value="LysR_substrate"/>
    <property type="match status" value="1"/>
</dbReference>
<dbReference type="CDD" id="cd05466">
    <property type="entry name" value="PBP2_LTTR_substrate"/>
    <property type="match status" value="1"/>
</dbReference>